<dbReference type="Proteomes" id="UP000190274">
    <property type="component" value="Chromosome F"/>
</dbReference>
<comment type="catalytic activity">
    <reaction evidence="1">
        <text>O-phospho-L-seryl-[protein] + H2O = L-seryl-[protein] + phosphate</text>
        <dbReference type="Rhea" id="RHEA:20629"/>
        <dbReference type="Rhea" id="RHEA-COMP:9863"/>
        <dbReference type="Rhea" id="RHEA-COMP:11604"/>
        <dbReference type="ChEBI" id="CHEBI:15377"/>
        <dbReference type="ChEBI" id="CHEBI:29999"/>
        <dbReference type="ChEBI" id="CHEBI:43474"/>
        <dbReference type="ChEBI" id="CHEBI:83421"/>
        <dbReference type="EC" id="3.1.3.16"/>
    </reaction>
</comment>
<keyword evidence="4" id="KW-1185">Reference proteome</keyword>
<dbReference type="CDD" id="cd00143">
    <property type="entry name" value="PP2Cc"/>
    <property type="match status" value="1"/>
</dbReference>
<dbReference type="SMART" id="SM00332">
    <property type="entry name" value="PP2Cc"/>
    <property type="match status" value="1"/>
</dbReference>
<dbReference type="PANTHER" id="PTHR12320:SF1">
    <property type="entry name" value="PROTEIN PHOSPHATASE PTC7 HOMOLOG"/>
    <property type="match status" value="1"/>
</dbReference>
<dbReference type="STRING" id="1266660.A0A1G4JM23"/>
<dbReference type="GO" id="GO:0005635">
    <property type="term" value="C:nuclear envelope"/>
    <property type="evidence" value="ECO:0007669"/>
    <property type="project" value="EnsemblFungi"/>
</dbReference>
<dbReference type="PANTHER" id="PTHR12320">
    <property type="entry name" value="PROTEIN PHOSPHATASE 2C"/>
    <property type="match status" value="1"/>
</dbReference>
<dbReference type="GO" id="GO:0004722">
    <property type="term" value="F:protein serine/threonine phosphatase activity"/>
    <property type="evidence" value="ECO:0007669"/>
    <property type="project" value="UniProtKB-EC"/>
</dbReference>
<dbReference type="GO" id="GO:0046872">
    <property type="term" value="F:metal ion binding"/>
    <property type="evidence" value="ECO:0007669"/>
    <property type="project" value="UniProtKB-UniRule"/>
</dbReference>
<dbReference type="FunFam" id="3.60.40.10:FF:000093">
    <property type="entry name" value="Type 2C protein Phosphatase"/>
    <property type="match status" value="1"/>
</dbReference>
<dbReference type="GO" id="GO:0005739">
    <property type="term" value="C:mitochondrion"/>
    <property type="evidence" value="ECO:0007669"/>
    <property type="project" value="EnsemblFungi"/>
</dbReference>
<comment type="cofactor">
    <cofactor evidence="1">
        <name>Mg(2+)</name>
        <dbReference type="ChEBI" id="CHEBI:18420"/>
    </cofactor>
</comment>
<dbReference type="SMART" id="SM00331">
    <property type="entry name" value="PP2C_SIG"/>
    <property type="match status" value="1"/>
</dbReference>
<comment type="catalytic activity">
    <reaction evidence="1">
        <text>O-phospho-L-threonyl-[protein] + H2O = L-threonyl-[protein] + phosphate</text>
        <dbReference type="Rhea" id="RHEA:47004"/>
        <dbReference type="Rhea" id="RHEA-COMP:11060"/>
        <dbReference type="Rhea" id="RHEA-COMP:11605"/>
        <dbReference type="ChEBI" id="CHEBI:15377"/>
        <dbReference type="ChEBI" id="CHEBI:30013"/>
        <dbReference type="ChEBI" id="CHEBI:43474"/>
        <dbReference type="ChEBI" id="CHEBI:61977"/>
        <dbReference type="EC" id="3.1.3.16"/>
    </reaction>
</comment>
<dbReference type="EMBL" id="LT598458">
    <property type="protein sequence ID" value="SCU91667.1"/>
    <property type="molecule type" value="Genomic_DNA"/>
</dbReference>
<keyword evidence="1" id="KW-0378">Hydrolase</keyword>
<keyword evidence="1" id="KW-0460">Magnesium</keyword>
<name>A0A1G4JM23_9SACH</name>
<reference evidence="3 4" key="1">
    <citation type="submission" date="2016-03" db="EMBL/GenBank/DDBJ databases">
        <authorList>
            <person name="Devillers H."/>
        </authorList>
    </citation>
    <scope>NUCLEOTIDE SEQUENCE [LARGE SCALE GENOMIC DNA]</scope>
    <source>
        <strain evidence="3">CBS 10888</strain>
    </source>
</reference>
<evidence type="ECO:0000313" key="3">
    <source>
        <dbReference type="EMBL" id="SCU91667.1"/>
    </source>
</evidence>
<protein>
    <recommendedName>
        <fullName evidence="1">Protein phosphatase</fullName>
        <ecNumber evidence="1">3.1.3.16</ecNumber>
    </recommendedName>
</protein>
<dbReference type="EC" id="3.1.3.16" evidence="1"/>
<dbReference type="InterPro" id="IPR039123">
    <property type="entry name" value="PPTC7"/>
</dbReference>
<keyword evidence="1" id="KW-0464">Manganese</keyword>
<dbReference type="OrthoDB" id="60843at2759"/>
<evidence type="ECO:0000256" key="1">
    <source>
        <dbReference type="RuleBase" id="RU366020"/>
    </source>
</evidence>
<keyword evidence="1" id="KW-0904">Protein phosphatase</keyword>
<comment type="similarity">
    <text evidence="1">Belongs to the PP2C family.</text>
</comment>
<sequence length="342" mass="37210">MFVASSRAGFRGLYRGRSMYLCVVLLALVVARLLTEPGAYQWRYWSQRGFFSGSAGTSQHTGGSSGYSYKYAVAYQAKDRSDGVYAGLSKLDSPTGEDNYFVGARSEHDVFAGVADGVGGWVDLGFDSSAISRELCGSMLDMSTAQSKSLSPKQLIDAAYRKIKNDGSVQVGGTTAIVAHFPPNGTLKIANLGDSWCGVFRNNKLVFQTKFQTVGFNAPYQLAIIPEQLVREAAKKGSSYIQNSPSDADEYQFQLKKNDVIMLATDGVTDNIATGDMELFLSNSASGEDLQHISQKFVNQVVQLSKDTNFPSVFSQEMSRLTGKRYLGGKEDDITVVVVKVE</sequence>
<proteinExistence type="inferred from homology"/>
<dbReference type="Pfam" id="PF07228">
    <property type="entry name" value="SpoIIE"/>
    <property type="match status" value="1"/>
</dbReference>
<dbReference type="AlphaFoldDB" id="A0A1G4JM23"/>
<dbReference type="PROSITE" id="PS51746">
    <property type="entry name" value="PPM_2"/>
    <property type="match status" value="1"/>
</dbReference>
<dbReference type="SUPFAM" id="SSF81606">
    <property type="entry name" value="PP2C-like"/>
    <property type="match status" value="1"/>
</dbReference>
<accession>A0A1G4JM23</accession>
<feature type="domain" description="PPM-type phosphatase" evidence="2">
    <location>
        <begin position="81"/>
        <end position="341"/>
    </location>
</feature>
<gene>
    <name evidence="3" type="ORF">LADA_0F11320G</name>
</gene>
<dbReference type="InterPro" id="IPR036457">
    <property type="entry name" value="PPM-type-like_dom_sf"/>
</dbReference>
<dbReference type="GO" id="GO:1904775">
    <property type="term" value="P:positive regulation of ubiquinone biosynthetic process"/>
    <property type="evidence" value="ECO:0007669"/>
    <property type="project" value="EnsemblFungi"/>
</dbReference>
<evidence type="ECO:0000313" key="4">
    <source>
        <dbReference type="Proteomes" id="UP000190274"/>
    </source>
</evidence>
<comment type="cofactor">
    <cofactor evidence="1">
        <name>Mn(2+)</name>
        <dbReference type="ChEBI" id="CHEBI:29035"/>
    </cofactor>
</comment>
<evidence type="ECO:0000259" key="2">
    <source>
        <dbReference type="PROSITE" id="PS51746"/>
    </source>
</evidence>
<dbReference type="Gene3D" id="3.60.40.10">
    <property type="entry name" value="PPM-type phosphatase domain"/>
    <property type="match status" value="1"/>
</dbReference>
<keyword evidence="1" id="KW-0479">Metal-binding</keyword>
<dbReference type="InterPro" id="IPR001932">
    <property type="entry name" value="PPM-type_phosphatase-like_dom"/>
</dbReference>
<organism evidence="3 4">
    <name type="scientific">Lachancea dasiensis</name>
    <dbReference type="NCBI Taxonomy" id="1072105"/>
    <lineage>
        <taxon>Eukaryota</taxon>
        <taxon>Fungi</taxon>
        <taxon>Dikarya</taxon>
        <taxon>Ascomycota</taxon>
        <taxon>Saccharomycotina</taxon>
        <taxon>Saccharomycetes</taxon>
        <taxon>Saccharomycetales</taxon>
        <taxon>Saccharomycetaceae</taxon>
        <taxon>Lachancea</taxon>
    </lineage>
</organism>